<protein>
    <recommendedName>
        <fullName evidence="6">Acyl-[acyl-carrier-protein]--UDP-N-acetylglucosamine O-acyltransferase</fullName>
        <shortName evidence="6">UDP-N-acetylglucosamine acyltransferase</shortName>
        <ecNumber evidence="6">2.3.1.129</ecNumber>
    </recommendedName>
</protein>
<name>A0A1E7Z635_9ALTE</name>
<evidence type="ECO:0000259" key="7">
    <source>
        <dbReference type="Pfam" id="PF13720"/>
    </source>
</evidence>
<dbReference type="PANTHER" id="PTHR43480">
    <property type="entry name" value="ACYL-[ACYL-CARRIER-PROTEIN]--UDP-N-ACETYLGLUCOSAMINE O-ACYLTRANSFERASE"/>
    <property type="match status" value="1"/>
</dbReference>
<dbReference type="AlphaFoldDB" id="A0A1E7Z635"/>
<evidence type="ECO:0000256" key="4">
    <source>
        <dbReference type="ARBA" id="ARBA00023098"/>
    </source>
</evidence>
<evidence type="ECO:0000256" key="6">
    <source>
        <dbReference type="HAMAP-Rule" id="MF_00387"/>
    </source>
</evidence>
<dbReference type="InterPro" id="IPR011004">
    <property type="entry name" value="Trimer_LpxA-like_sf"/>
</dbReference>
<dbReference type="GO" id="GO:0008780">
    <property type="term" value="F:acyl-[acyl-carrier-protein]-UDP-N-acetylglucosamine O-acyltransferase activity"/>
    <property type="evidence" value="ECO:0007669"/>
    <property type="project" value="UniProtKB-UniRule"/>
</dbReference>
<proteinExistence type="inferred from homology"/>
<organism evidence="8 9">
    <name type="scientific">Alteromonas confluentis</name>
    <dbReference type="NCBI Taxonomy" id="1656094"/>
    <lineage>
        <taxon>Bacteria</taxon>
        <taxon>Pseudomonadati</taxon>
        <taxon>Pseudomonadota</taxon>
        <taxon>Gammaproteobacteria</taxon>
        <taxon>Alteromonadales</taxon>
        <taxon>Alteromonadaceae</taxon>
        <taxon>Alteromonas/Salinimonas group</taxon>
        <taxon>Alteromonas</taxon>
    </lineage>
</organism>
<evidence type="ECO:0000313" key="8">
    <source>
        <dbReference type="EMBL" id="OFC68995.1"/>
    </source>
</evidence>
<comment type="function">
    <text evidence="6">Involved in the biosynthesis of lipid A, a phosphorylated glycolipid that anchors the lipopolysaccharide to the outer membrane of the cell.</text>
</comment>
<evidence type="ECO:0000256" key="2">
    <source>
        <dbReference type="ARBA" id="ARBA00022556"/>
    </source>
</evidence>
<keyword evidence="6" id="KW-0963">Cytoplasm</keyword>
<dbReference type="Gene3D" id="1.20.1180.10">
    <property type="entry name" value="Udp N-acetylglucosamine O-acyltransferase, C-terminal domain"/>
    <property type="match status" value="1"/>
</dbReference>
<dbReference type="InterPro" id="IPR010137">
    <property type="entry name" value="Lipid_A_LpxA"/>
</dbReference>
<dbReference type="RefSeq" id="WP_070127111.1">
    <property type="nucleotide sequence ID" value="NZ_MDHN01000041.1"/>
</dbReference>
<dbReference type="UniPathway" id="UPA00359">
    <property type="reaction ID" value="UER00477"/>
</dbReference>
<keyword evidence="4 6" id="KW-0443">Lipid metabolism</keyword>
<comment type="pathway">
    <text evidence="6">Glycolipid biosynthesis; lipid IV(A) biosynthesis; lipid IV(A) from (3R)-3-hydroxytetradecanoyl-[acyl-carrier-protein] and UDP-N-acetyl-alpha-D-glucosamine: step 1/6.</text>
</comment>
<evidence type="ECO:0000256" key="1">
    <source>
        <dbReference type="ARBA" id="ARBA00022516"/>
    </source>
</evidence>
<dbReference type="Pfam" id="PF00132">
    <property type="entry name" value="Hexapep"/>
    <property type="match status" value="2"/>
</dbReference>
<dbReference type="STRING" id="1656094.BFC18_19835"/>
<evidence type="ECO:0000313" key="9">
    <source>
        <dbReference type="Proteomes" id="UP000175691"/>
    </source>
</evidence>
<dbReference type="NCBIfam" id="NF003657">
    <property type="entry name" value="PRK05289.1"/>
    <property type="match status" value="1"/>
</dbReference>
<dbReference type="GO" id="GO:0016020">
    <property type="term" value="C:membrane"/>
    <property type="evidence" value="ECO:0007669"/>
    <property type="project" value="GOC"/>
</dbReference>
<evidence type="ECO:0000256" key="5">
    <source>
        <dbReference type="ARBA" id="ARBA00023315"/>
    </source>
</evidence>
<gene>
    <name evidence="6" type="primary">lpxA</name>
    <name evidence="8" type="ORF">BFC18_19835</name>
</gene>
<dbReference type="OrthoDB" id="9807278at2"/>
<dbReference type="CDD" id="cd03351">
    <property type="entry name" value="LbH_UDP-GlcNAc_AT"/>
    <property type="match status" value="1"/>
</dbReference>
<dbReference type="Pfam" id="PF13720">
    <property type="entry name" value="Acetyltransf_11"/>
    <property type="match status" value="1"/>
</dbReference>
<comment type="catalytic activity">
    <reaction evidence="6">
        <text>a (3R)-hydroxyacyl-[ACP] + UDP-N-acetyl-alpha-D-glucosamine = a UDP-3-O-[(3R)-3-hydroxyacyl]-N-acetyl-alpha-D-glucosamine + holo-[ACP]</text>
        <dbReference type="Rhea" id="RHEA:67812"/>
        <dbReference type="Rhea" id="RHEA-COMP:9685"/>
        <dbReference type="Rhea" id="RHEA-COMP:9945"/>
        <dbReference type="ChEBI" id="CHEBI:57705"/>
        <dbReference type="ChEBI" id="CHEBI:64479"/>
        <dbReference type="ChEBI" id="CHEBI:78827"/>
        <dbReference type="ChEBI" id="CHEBI:173225"/>
        <dbReference type="EC" id="2.3.1.129"/>
    </reaction>
</comment>
<keyword evidence="3 6" id="KW-0808">Transferase</keyword>
<sequence>MIHSTAVISDKATLGKNVTVGPFCYVGDEVVIGDDCVLESHVVIKGPTTIGKRNRFFQFCSIGEDCQDKKYAGERTYLEIGDDNVFRESSSVHRGTVQDNAITRVGSRNLLMINAHVAHDVVMGDDCILANNVSLAGHVHMGNFVIFGGGAAIHQFGKVGSHAFVGAGAILVKDVPPYVMVNGQKNVTAGINSEGLRRRGFSSEQIMAVKRAYRTLYRDNNTIEEAIAKLADVAAKDENIQALVTFLENAHRGILR</sequence>
<evidence type="ECO:0000256" key="3">
    <source>
        <dbReference type="ARBA" id="ARBA00022679"/>
    </source>
</evidence>
<feature type="domain" description="UDP N-acetylglucosamine O-acyltransferase C-terminal" evidence="7">
    <location>
        <begin position="174"/>
        <end position="254"/>
    </location>
</feature>
<dbReference type="EC" id="2.3.1.129" evidence="6"/>
<dbReference type="Gene3D" id="2.160.10.10">
    <property type="entry name" value="Hexapeptide repeat proteins"/>
    <property type="match status" value="1"/>
</dbReference>
<dbReference type="HAMAP" id="MF_00387">
    <property type="entry name" value="LpxA"/>
    <property type="match status" value="1"/>
</dbReference>
<keyword evidence="2 6" id="KW-0441">Lipid A biosynthesis</keyword>
<dbReference type="PIRSF" id="PIRSF000456">
    <property type="entry name" value="UDP-GlcNAc_acltr"/>
    <property type="match status" value="1"/>
</dbReference>
<dbReference type="InterPro" id="IPR001451">
    <property type="entry name" value="Hexapep"/>
</dbReference>
<dbReference type="SUPFAM" id="SSF51161">
    <property type="entry name" value="Trimeric LpxA-like enzymes"/>
    <property type="match status" value="1"/>
</dbReference>
<dbReference type="EMBL" id="MDHN01000041">
    <property type="protein sequence ID" value="OFC68995.1"/>
    <property type="molecule type" value="Genomic_DNA"/>
</dbReference>
<keyword evidence="1 6" id="KW-0444">Lipid biosynthesis</keyword>
<dbReference type="InterPro" id="IPR037157">
    <property type="entry name" value="Acetyltransf_C_sf"/>
</dbReference>
<dbReference type="Proteomes" id="UP000175691">
    <property type="component" value="Unassembled WGS sequence"/>
</dbReference>
<dbReference type="InterPro" id="IPR029098">
    <property type="entry name" value="Acetyltransf_C"/>
</dbReference>
<comment type="caution">
    <text evidence="8">The sequence shown here is derived from an EMBL/GenBank/DDBJ whole genome shotgun (WGS) entry which is preliminary data.</text>
</comment>
<comment type="subcellular location">
    <subcellularLocation>
        <location evidence="6">Cytoplasm</location>
    </subcellularLocation>
</comment>
<reference evidence="8 9" key="1">
    <citation type="submission" date="2016-08" db="EMBL/GenBank/DDBJ databases">
        <authorList>
            <person name="Seilhamer J.J."/>
        </authorList>
    </citation>
    <scope>NUCLEOTIDE SEQUENCE [LARGE SCALE GENOMIC DNA]</scope>
    <source>
        <strain evidence="8 9">KCTC 42603</strain>
    </source>
</reference>
<keyword evidence="5 6" id="KW-0012">Acyltransferase</keyword>
<accession>A0A1E7Z635</accession>
<keyword evidence="9" id="KW-1185">Reference proteome</keyword>
<dbReference type="GO" id="GO:0005737">
    <property type="term" value="C:cytoplasm"/>
    <property type="evidence" value="ECO:0007669"/>
    <property type="project" value="UniProtKB-SubCell"/>
</dbReference>
<dbReference type="NCBIfam" id="TIGR01852">
    <property type="entry name" value="lipid_A_lpxA"/>
    <property type="match status" value="1"/>
</dbReference>
<comment type="similarity">
    <text evidence="6">Belongs to the transferase hexapeptide repeat family. LpxA subfamily.</text>
</comment>
<keyword evidence="6" id="KW-0677">Repeat</keyword>
<comment type="subunit">
    <text evidence="6">Homotrimer.</text>
</comment>
<dbReference type="PANTHER" id="PTHR43480:SF1">
    <property type="entry name" value="ACYL-[ACYL-CARRIER-PROTEIN]--UDP-N-ACETYLGLUCOSAMINE O-ACYLTRANSFERASE, MITOCHONDRIAL-RELATED"/>
    <property type="match status" value="1"/>
</dbReference>
<dbReference type="GO" id="GO:0009245">
    <property type="term" value="P:lipid A biosynthetic process"/>
    <property type="evidence" value="ECO:0007669"/>
    <property type="project" value="UniProtKB-UniRule"/>
</dbReference>